<dbReference type="Pfam" id="PF19933">
    <property type="entry name" value="DUF6396"/>
    <property type="match status" value="1"/>
</dbReference>
<protein>
    <submittedName>
        <fullName evidence="3">Sel1 repeat family protein</fullName>
    </submittedName>
</protein>
<dbReference type="Proteomes" id="UP000326780">
    <property type="component" value="Chromosome"/>
</dbReference>
<gene>
    <name evidence="3" type="ORF">GFK26_32655</name>
</gene>
<organism evidence="3 4">
    <name type="scientific">Variovorax paradoxus</name>
    <dbReference type="NCBI Taxonomy" id="34073"/>
    <lineage>
        <taxon>Bacteria</taxon>
        <taxon>Pseudomonadati</taxon>
        <taxon>Pseudomonadota</taxon>
        <taxon>Betaproteobacteria</taxon>
        <taxon>Burkholderiales</taxon>
        <taxon>Comamonadaceae</taxon>
        <taxon>Variovorax</taxon>
    </lineage>
</organism>
<evidence type="ECO:0000259" key="2">
    <source>
        <dbReference type="Pfam" id="PF19933"/>
    </source>
</evidence>
<feature type="domain" description="DUF6396" evidence="2">
    <location>
        <begin position="238"/>
        <end position="299"/>
    </location>
</feature>
<dbReference type="PANTHER" id="PTHR11102">
    <property type="entry name" value="SEL-1-LIKE PROTEIN"/>
    <property type="match status" value="1"/>
</dbReference>
<evidence type="ECO:0000313" key="3">
    <source>
        <dbReference type="EMBL" id="QFZ87192.1"/>
    </source>
</evidence>
<dbReference type="SUPFAM" id="SSF81901">
    <property type="entry name" value="HCP-like"/>
    <property type="match status" value="1"/>
</dbReference>
<dbReference type="InterPro" id="IPR006597">
    <property type="entry name" value="Sel1-like"/>
</dbReference>
<dbReference type="SMART" id="SM00671">
    <property type="entry name" value="SEL1"/>
    <property type="match status" value="2"/>
</dbReference>
<feature type="compositionally biased region" description="Pro residues" evidence="1">
    <location>
        <begin position="298"/>
        <end position="310"/>
    </location>
</feature>
<dbReference type="Pfam" id="PF08238">
    <property type="entry name" value="Sel1"/>
    <property type="match status" value="2"/>
</dbReference>
<dbReference type="EMBL" id="CP045644">
    <property type="protein sequence ID" value="QFZ87192.1"/>
    <property type="molecule type" value="Genomic_DNA"/>
</dbReference>
<dbReference type="InterPro" id="IPR050767">
    <property type="entry name" value="Sel1_AlgK"/>
</dbReference>
<dbReference type="Gene3D" id="1.25.40.10">
    <property type="entry name" value="Tetratricopeptide repeat domain"/>
    <property type="match status" value="1"/>
</dbReference>
<evidence type="ECO:0000256" key="1">
    <source>
        <dbReference type="SAM" id="MobiDB-lite"/>
    </source>
</evidence>
<reference evidence="3 4" key="1">
    <citation type="submission" date="2019-10" db="EMBL/GenBank/DDBJ databases">
        <title>Complete genome sequence of Variovorax paradoxus 5C-2.</title>
        <authorList>
            <person name="Gogoleva N.E."/>
            <person name="Balkin A.S."/>
        </authorList>
    </citation>
    <scope>NUCLEOTIDE SEQUENCE [LARGE SCALE GENOMIC DNA]</scope>
    <source>
        <strain evidence="3 4">5C-2</strain>
    </source>
</reference>
<sequence length="517" mass="57141">MQEDSELPRFTKLDQFYAHRPTFECKHEADANPPVTPEAEALFQQALALDNHDLWAEQRDYPRVVQLYEQAMKLGHWKAQFNLAGFYLKGVGVEQNDEKAIELTEDLMTKGVPAAWDNMGTYYTGGVGSLKRDATVAYAFWQKAADMGSMASQAYIGAKLRGTHDEPPSFWGNRPIAFKMLECAFAQGSGDAALALGVALHSDDPSRALRTLHEGVKFGSERTANALFASFDDGSDPVRSGPDTSRARRYKVLADALYTNPFIKYPNLDKVLPLPPAALPKWDGNKETLIDAAKAVVPVPPAPTEPPPSPASQRTGRAHMPEGHVLPEKLAMPVPAQHESTAALVSGYWLAQLMHPRNEQHAQWNADQMPLRYARDELFDRTRPGLLPEDGRILFHFKGEPIAQPAPKVVSANPRVTQGVAREAVEPEHAQRCWGEMACPATGIWHGSVSEAHPLAATFNQWHRQSYVLQGEPFPDPRDMHLDVEPVQVSWQWWGQANREGPVGITHVGVGNPPSTA</sequence>
<proteinExistence type="predicted"/>
<dbReference type="PANTHER" id="PTHR11102:SF160">
    <property type="entry name" value="ERAD-ASSOCIATED E3 UBIQUITIN-PROTEIN LIGASE COMPONENT HRD3"/>
    <property type="match status" value="1"/>
</dbReference>
<name>A0A5Q0MFJ4_VARPD</name>
<dbReference type="InterPro" id="IPR011990">
    <property type="entry name" value="TPR-like_helical_dom_sf"/>
</dbReference>
<feature type="region of interest" description="Disordered" evidence="1">
    <location>
        <begin position="298"/>
        <end position="319"/>
    </location>
</feature>
<dbReference type="RefSeq" id="WP_153285621.1">
    <property type="nucleotide sequence ID" value="NZ_CP045644.1"/>
</dbReference>
<accession>A0A5Q0MFJ4</accession>
<evidence type="ECO:0000313" key="4">
    <source>
        <dbReference type="Proteomes" id="UP000326780"/>
    </source>
</evidence>
<dbReference type="InterPro" id="IPR045653">
    <property type="entry name" value="DUF6396"/>
</dbReference>
<dbReference type="AlphaFoldDB" id="A0A5Q0MFJ4"/>